<dbReference type="EMBL" id="CADCVD010000148">
    <property type="protein sequence ID" value="CAA9455281.1"/>
    <property type="molecule type" value="Genomic_DNA"/>
</dbReference>
<proteinExistence type="predicted"/>
<name>A0A6J4QW82_9ACTN</name>
<organism evidence="1">
    <name type="scientific">uncultured Rubrobacteraceae bacterium</name>
    <dbReference type="NCBI Taxonomy" id="349277"/>
    <lineage>
        <taxon>Bacteria</taxon>
        <taxon>Bacillati</taxon>
        <taxon>Actinomycetota</taxon>
        <taxon>Rubrobacteria</taxon>
        <taxon>Rubrobacterales</taxon>
        <taxon>Rubrobacteraceae</taxon>
        <taxon>environmental samples</taxon>
    </lineage>
</organism>
<evidence type="ECO:0000313" key="1">
    <source>
        <dbReference type="EMBL" id="CAA9455281.1"/>
    </source>
</evidence>
<accession>A0A6J4QW82</accession>
<sequence>MNAQQFHAGETAEATVEFIHGDRVRQIIATFAHSDDPNTKLLLSGEPEEQVASGGAGYAYWRVTLSGEVTTENELGEYRMESLEAEYPGGRRVPFGNTPEVGIRIAEEEIAAPEVSGGWEWRKGS</sequence>
<reference evidence="1" key="1">
    <citation type="submission" date="2020-02" db="EMBL/GenBank/DDBJ databases">
        <authorList>
            <person name="Meier V. D."/>
        </authorList>
    </citation>
    <scope>NUCLEOTIDE SEQUENCE</scope>
    <source>
        <strain evidence="1">AVDCRST_MAG37</strain>
    </source>
</reference>
<dbReference type="AlphaFoldDB" id="A0A6J4QW82"/>
<protein>
    <submittedName>
        <fullName evidence="1">Uncharacterized protein</fullName>
    </submittedName>
</protein>
<gene>
    <name evidence="1" type="ORF">AVDCRST_MAG37-2881</name>
</gene>